<dbReference type="EMBL" id="CP029346">
    <property type="protein sequence ID" value="AWL08585.1"/>
    <property type="molecule type" value="Genomic_DNA"/>
</dbReference>
<evidence type="ECO:0000256" key="1">
    <source>
        <dbReference type="SAM" id="SignalP"/>
    </source>
</evidence>
<dbReference type="Proteomes" id="UP000245468">
    <property type="component" value="Chromosome"/>
</dbReference>
<reference evidence="3" key="1">
    <citation type="submission" date="2018-05" db="EMBL/GenBank/DDBJ databases">
        <title>Pseudarcicella sp. HME7025 Genome sequencing and assembly.</title>
        <authorList>
            <person name="Kim H."/>
            <person name="Kang H."/>
            <person name="Joh K."/>
        </authorList>
    </citation>
    <scope>NUCLEOTIDE SEQUENCE [LARGE SCALE GENOMIC DNA]</scope>
    <source>
        <strain evidence="3">HME7025</strain>
    </source>
</reference>
<protein>
    <submittedName>
        <fullName evidence="2">Uncharacterized protein</fullName>
    </submittedName>
</protein>
<organism evidence="2 3">
    <name type="scientific">Aquirufa nivalisilvae</name>
    <dbReference type="NCBI Taxonomy" id="2516557"/>
    <lineage>
        <taxon>Bacteria</taxon>
        <taxon>Pseudomonadati</taxon>
        <taxon>Bacteroidota</taxon>
        <taxon>Cytophagia</taxon>
        <taxon>Cytophagales</taxon>
        <taxon>Flectobacillaceae</taxon>
        <taxon>Aquirufa</taxon>
    </lineage>
</organism>
<evidence type="ECO:0000313" key="2">
    <source>
        <dbReference type="EMBL" id="AWL08585.1"/>
    </source>
</evidence>
<feature type="signal peptide" evidence="1">
    <location>
        <begin position="1"/>
        <end position="21"/>
    </location>
</feature>
<sequence length="125" mass="13922">MKKVSMLFAMIAFLISFQSFSKSTLAPDFFAGKWELVIVGTPNGDAKMISEIKRVEGKLTAVLKDPQGQNPDMNASVEEKENQILVFFQAQGMDITMTLNKVDEDNLKGDILSGMFEAKAKRIKE</sequence>
<dbReference type="OrthoDB" id="1100674at2"/>
<accession>A0A2S2DT82</accession>
<dbReference type="RefSeq" id="WP_109322329.1">
    <property type="nucleotide sequence ID" value="NZ_CP029346.1"/>
</dbReference>
<feature type="chain" id="PRO_5015633630" evidence="1">
    <location>
        <begin position="22"/>
        <end position="125"/>
    </location>
</feature>
<evidence type="ECO:0000313" key="3">
    <source>
        <dbReference type="Proteomes" id="UP000245468"/>
    </source>
</evidence>
<dbReference type="KEGG" id="psez:HME7025_00714"/>
<keyword evidence="3" id="KW-1185">Reference proteome</keyword>
<keyword evidence="1" id="KW-0732">Signal</keyword>
<name>A0A2S2DT82_9BACT</name>
<dbReference type="AlphaFoldDB" id="A0A2S2DT82"/>
<proteinExistence type="predicted"/>
<gene>
    <name evidence="2" type="ORF">HME7025_00714</name>
</gene>